<name>A0A068VCB3_COFCA</name>
<gene>
    <name evidence="10" type="ORF">GSCOC_T00007088001</name>
</gene>
<organism evidence="10 11">
    <name type="scientific">Coffea canephora</name>
    <name type="common">Robusta coffee</name>
    <dbReference type="NCBI Taxonomy" id="49390"/>
    <lineage>
        <taxon>Eukaryota</taxon>
        <taxon>Viridiplantae</taxon>
        <taxon>Streptophyta</taxon>
        <taxon>Embryophyta</taxon>
        <taxon>Tracheophyta</taxon>
        <taxon>Spermatophyta</taxon>
        <taxon>Magnoliopsida</taxon>
        <taxon>eudicotyledons</taxon>
        <taxon>Gunneridae</taxon>
        <taxon>Pentapetalae</taxon>
        <taxon>asterids</taxon>
        <taxon>lamiids</taxon>
        <taxon>Gentianales</taxon>
        <taxon>Rubiaceae</taxon>
        <taxon>Ixoroideae</taxon>
        <taxon>Gardenieae complex</taxon>
        <taxon>Bertiereae - Coffeeae clade</taxon>
        <taxon>Coffeeae</taxon>
        <taxon>Coffea</taxon>
    </lineage>
</organism>
<comment type="similarity">
    <text evidence="8">Belongs to the cytochrome P450 family.</text>
</comment>
<dbReference type="PANTHER" id="PTHR24298">
    <property type="entry name" value="FLAVONOID 3'-MONOOXYGENASE-RELATED"/>
    <property type="match status" value="1"/>
</dbReference>
<reference evidence="11" key="1">
    <citation type="journal article" date="2014" name="Science">
        <title>The coffee genome provides insight into the convergent evolution of caffeine biosynthesis.</title>
        <authorList>
            <person name="Denoeud F."/>
            <person name="Carretero-Paulet L."/>
            <person name="Dereeper A."/>
            <person name="Droc G."/>
            <person name="Guyot R."/>
            <person name="Pietrella M."/>
            <person name="Zheng C."/>
            <person name="Alberti A."/>
            <person name="Anthony F."/>
            <person name="Aprea G."/>
            <person name="Aury J.M."/>
            <person name="Bento P."/>
            <person name="Bernard M."/>
            <person name="Bocs S."/>
            <person name="Campa C."/>
            <person name="Cenci A."/>
            <person name="Combes M.C."/>
            <person name="Crouzillat D."/>
            <person name="Da Silva C."/>
            <person name="Daddiego L."/>
            <person name="De Bellis F."/>
            <person name="Dussert S."/>
            <person name="Garsmeur O."/>
            <person name="Gayraud T."/>
            <person name="Guignon V."/>
            <person name="Jahn K."/>
            <person name="Jamilloux V."/>
            <person name="Joet T."/>
            <person name="Labadie K."/>
            <person name="Lan T."/>
            <person name="Leclercq J."/>
            <person name="Lepelley M."/>
            <person name="Leroy T."/>
            <person name="Li L.T."/>
            <person name="Librado P."/>
            <person name="Lopez L."/>
            <person name="Munoz A."/>
            <person name="Noel B."/>
            <person name="Pallavicini A."/>
            <person name="Perrotta G."/>
            <person name="Poncet V."/>
            <person name="Pot D."/>
            <person name="Priyono X."/>
            <person name="Rigoreau M."/>
            <person name="Rouard M."/>
            <person name="Rozas J."/>
            <person name="Tranchant-Dubreuil C."/>
            <person name="VanBuren R."/>
            <person name="Zhang Q."/>
            <person name="Andrade A.C."/>
            <person name="Argout X."/>
            <person name="Bertrand B."/>
            <person name="de Kochko A."/>
            <person name="Graziosi G."/>
            <person name="Henry R.J."/>
            <person name="Jayarama X."/>
            <person name="Ming R."/>
            <person name="Nagai C."/>
            <person name="Rounsley S."/>
            <person name="Sankoff D."/>
            <person name="Giuliano G."/>
            <person name="Albert V.A."/>
            <person name="Wincker P."/>
            <person name="Lashermes P."/>
        </authorList>
    </citation>
    <scope>NUCLEOTIDE SEQUENCE [LARGE SCALE GENOMIC DNA]</scope>
    <source>
        <strain evidence="11">cv. DH200-94</strain>
    </source>
</reference>
<evidence type="ECO:0000256" key="1">
    <source>
        <dbReference type="ARBA" id="ARBA00004167"/>
    </source>
</evidence>
<keyword evidence="8" id="KW-0503">Monooxygenase</keyword>
<dbReference type="PRINTS" id="PR00385">
    <property type="entry name" value="P450"/>
</dbReference>
<keyword evidence="7 8" id="KW-0408">Iron</keyword>
<evidence type="ECO:0000256" key="6">
    <source>
        <dbReference type="ARBA" id="ARBA00023136"/>
    </source>
</evidence>
<evidence type="ECO:0000256" key="3">
    <source>
        <dbReference type="ARBA" id="ARBA00022723"/>
    </source>
</evidence>
<feature type="transmembrane region" description="Helical" evidence="9">
    <location>
        <begin position="37"/>
        <end position="60"/>
    </location>
</feature>
<evidence type="ECO:0000313" key="11">
    <source>
        <dbReference type="Proteomes" id="UP000295252"/>
    </source>
</evidence>
<sequence>MRSLYLLLSLKATPLFQFALCRFRRVGCFHQIIRMEYSFGVILTIFTVALCISIFFKFLFNFTFDNHKNKRKKLPPPPEPSPLLIVLKNILTFLLQYQKNACFNLETVLQDLKKKHGPIFLVRILGARSHIVICSHSLARQALVEKSTIFSNRPTPNRPKLHKIISSSNGTTWHLLRRNLSSEMFGASCIRAYSDTRLHVLGNLVEKVVSQSNQPINVMENLRFSVFSLLVIMCFGDHKLDEDKVKEFESVQLLLLVRHAWLNLFDFWRGLRKILFGKQLEEFNRARRDQENMFLPLIRARRMAKQGPNEDDQDQPRAYVDTLFDLQLPDEKRAFTDKEIVSLCGEFLNAGTDTIAAALEWIMANLVKNPEIQDKLYQEIAGVVGEPPQLLKPSSLKMPYLKATILEGLRRHPPGHFLLPHWVTEDVELDNYTIPKNASVNFMLAEISRDPMVWENPMEFQPERFLSTSFAAAHDNELDSPQMLDMIKGNREMKMMPFGAGRRMCPGSKFSLHHLEYFVANLVWYFNWKAVDGIGVDLSEKHTFTVVMKNPLRADIFPRAKSV</sequence>
<dbReference type="InterPro" id="IPR017972">
    <property type="entry name" value="Cyt_P450_CS"/>
</dbReference>
<dbReference type="STRING" id="49390.A0A068VCB3"/>
<evidence type="ECO:0000256" key="5">
    <source>
        <dbReference type="ARBA" id="ARBA00023002"/>
    </source>
</evidence>
<dbReference type="InParanoid" id="A0A068VCB3"/>
<dbReference type="InterPro" id="IPR036396">
    <property type="entry name" value="Cyt_P450_sf"/>
</dbReference>
<dbReference type="InterPro" id="IPR001128">
    <property type="entry name" value="Cyt_P450"/>
</dbReference>
<dbReference type="PANTHER" id="PTHR24298:SF800">
    <property type="entry name" value="CYTOCHROME P450 89A2-RELATED"/>
    <property type="match status" value="1"/>
</dbReference>
<dbReference type="SUPFAM" id="SSF48264">
    <property type="entry name" value="Cytochrome P450"/>
    <property type="match status" value="1"/>
</dbReference>
<dbReference type="Gramene" id="CDP18187">
    <property type="protein sequence ID" value="CDP18187"/>
    <property type="gene ID" value="GSCOC_T00007088001"/>
</dbReference>
<dbReference type="Pfam" id="PF00067">
    <property type="entry name" value="p450"/>
    <property type="match status" value="1"/>
</dbReference>
<dbReference type="GO" id="GO:0005506">
    <property type="term" value="F:iron ion binding"/>
    <property type="evidence" value="ECO:0007669"/>
    <property type="project" value="InterPro"/>
</dbReference>
<evidence type="ECO:0000313" key="10">
    <source>
        <dbReference type="EMBL" id="CDP18187.1"/>
    </source>
</evidence>
<dbReference type="GO" id="GO:0016020">
    <property type="term" value="C:membrane"/>
    <property type="evidence" value="ECO:0007669"/>
    <property type="project" value="UniProtKB-SubCell"/>
</dbReference>
<dbReference type="EMBL" id="HG739302">
    <property type="protein sequence ID" value="CDP18187.1"/>
    <property type="molecule type" value="Genomic_DNA"/>
</dbReference>
<proteinExistence type="inferred from homology"/>
<keyword evidence="4 9" id="KW-1133">Transmembrane helix</keyword>
<keyword evidence="5 8" id="KW-0560">Oxidoreductase</keyword>
<keyword evidence="11" id="KW-1185">Reference proteome</keyword>
<dbReference type="InterPro" id="IPR051103">
    <property type="entry name" value="Plant_metabolite_P450s"/>
</dbReference>
<dbReference type="AlphaFoldDB" id="A0A068VCB3"/>
<dbReference type="GO" id="GO:0020037">
    <property type="term" value="F:heme binding"/>
    <property type="evidence" value="ECO:0007669"/>
    <property type="project" value="InterPro"/>
</dbReference>
<protein>
    <recommendedName>
        <fullName evidence="12">Cytochrome P450</fullName>
    </recommendedName>
</protein>
<evidence type="ECO:0000256" key="7">
    <source>
        <dbReference type="PIRSR" id="PIRSR602401-1"/>
    </source>
</evidence>
<accession>A0A068VCB3</accession>
<evidence type="ECO:0000256" key="2">
    <source>
        <dbReference type="ARBA" id="ARBA00022692"/>
    </source>
</evidence>
<comment type="subcellular location">
    <subcellularLocation>
        <location evidence="1">Membrane</location>
        <topology evidence="1">Single-pass membrane protein</topology>
    </subcellularLocation>
</comment>
<dbReference type="PRINTS" id="PR00463">
    <property type="entry name" value="EP450I"/>
</dbReference>
<dbReference type="OrthoDB" id="1055148at2759"/>
<evidence type="ECO:0000256" key="9">
    <source>
        <dbReference type="SAM" id="Phobius"/>
    </source>
</evidence>
<keyword evidence="3 7" id="KW-0479">Metal-binding</keyword>
<dbReference type="CDD" id="cd11075">
    <property type="entry name" value="CYP77_89"/>
    <property type="match status" value="1"/>
</dbReference>
<feature type="binding site" description="axial binding residue" evidence="7">
    <location>
        <position position="505"/>
    </location>
    <ligand>
        <name>heme</name>
        <dbReference type="ChEBI" id="CHEBI:30413"/>
    </ligand>
    <ligandPart>
        <name>Fe</name>
        <dbReference type="ChEBI" id="CHEBI:18248"/>
    </ligandPart>
</feature>
<evidence type="ECO:0008006" key="12">
    <source>
        <dbReference type="Google" id="ProtNLM"/>
    </source>
</evidence>
<dbReference type="PhylomeDB" id="A0A068VCB3"/>
<evidence type="ECO:0000256" key="8">
    <source>
        <dbReference type="RuleBase" id="RU000461"/>
    </source>
</evidence>
<dbReference type="Proteomes" id="UP000295252">
    <property type="component" value="Chromosome XI"/>
</dbReference>
<dbReference type="GO" id="GO:0016709">
    <property type="term" value="F:oxidoreductase activity, acting on paired donors, with incorporation or reduction of molecular oxygen, NAD(P)H as one donor, and incorporation of one atom of oxygen"/>
    <property type="evidence" value="ECO:0007669"/>
    <property type="project" value="TreeGrafter"/>
</dbReference>
<dbReference type="InterPro" id="IPR002401">
    <property type="entry name" value="Cyt_P450_E_grp-I"/>
</dbReference>
<keyword evidence="7 8" id="KW-0349">Heme</keyword>
<keyword evidence="2 9" id="KW-0812">Transmembrane</keyword>
<evidence type="ECO:0000256" key="4">
    <source>
        <dbReference type="ARBA" id="ARBA00022989"/>
    </source>
</evidence>
<keyword evidence="6 9" id="KW-0472">Membrane</keyword>
<dbReference type="PROSITE" id="PS00086">
    <property type="entry name" value="CYTOCHROME_P450"/>
    <property type="match status" value="1"/>
</dbReference>
<dbReference type="Gene3D" id="1.10.630.10">
    <property type="entry name" value="Cytochrome P450"/>
    <property type="match status" value="1"/>
</dbReference>
<comment type="cofactor">
    <cofactor evidence="7">
        <name>heme</name>
        <dbReference type="ChEBI" id="CHEBI:30413"/>
    </cofactor>
</comment>